<protein>
    <submittedName>
        <fullName evidence="2">Uncharacterized protein</fullName>
    </submittedName>
</protein>
<proteinExistence type="predicted"/>
<feature type="region of interest" description="Disordered" evidence="1">
    <location>
        <begin position="1"/>
        <end position="28"/>
    </location>
</feature>
<dbReference type="Proteomes" id="UP000576550">
    <property type="component" value="Unassembled WGS sequence"/>
</dbReference>
<dbReference type="AlphaFoldDB" id="A0A832QDG5"/>
<reference evidence="2 3" key="1">
    <citation type="journal article" date="2020" name="Biotechnol. Biofuels">
        <title>New insights from the biogas microbiome by comprehensive genome-resolved metagenomics of nearly 1600 species originating from multiple anaerobic digesters.</title>
        <authorList>
            <person name="Campanaro S."/>
            <person name="Treu L."/>
            <person name="Rodriguez-R L.M."/>
            <person name="Kovalovszki A."/>
            <person name="Ziels R.M."/>
            <person name="Maus I."/>
            <person name="Zhu X."/>
            <person name="Kougias P.G."/>
            <person name="Basile A."/>
            <person name="Luo G."/>
            <person name="Schluter A."/>
            <person name="Konstantinidis K.T."/>
            <person name="Angelidaki I."/>
        </authorList>
    </citation>
    <scope>NUCLEOTIDE SEQUENCE [LARGE SCALE GENOMIC DNA]</scope>
    <source>
        <strain evidence="2">AS05jafATM_89</strain>
    </source>
</reference>
<evidence type="ECO:0000256" key="1">
    <source>
        <dbReference type="SAM" id="MobiDB-lite"/>
    </source>
</evidence>
<accession>A0A832QDG5</accession>
<sequence>MIEERLNDNDPDYAPLFPPPPSPVEKQRKYEAETQRIENNFNEAMVEIPLDDNKRIWLEKQTNPEYCIMIGSSDEESKHLFLLLKPRTKHKSETDKQFEQMRRELLLQSMQMEDLNNIYNVFEGTVQKVQKLIDGKEGDPNKVSVSEMIVPVCLEEENFNFYYMPDGMGSRNYDALRDAKRRIGDRNIKHEDVDPVKDYMESDDTN</sequence>
<evidence type="ECO:0000313" key="3">
    <source>
        <dbReference type="Proteomes" id="UP000576550"/>
    </source>
</evidence>
<dbReference type="EMBL" id="DUTP01000003">
    <property type="protein sequence ID" value="HHX99323.1"/>
    <property type="molecule type" value="Genomic_DNA"/>
</dbReference>
<organism evidence="2 3">
    <name type="scientific">Candidatus Dojkabacteria bacterium</name>
    <dbReference type="NCBI Taxonomy" id="2099670"/>
    <lineage>
        <taxon>Bacteria</taxon>
        <taxon>Candidatus Dojkabacteria</taxon>
    </lineage>
</organism>
<comment type="caution">
    <text evidence="2">The sequence shown here is derived from an EMBL/GenBank/DDBJ whole genome shotgun (WGS) entry which is preliminary data.</text>
</comment>
<gene>
    <name evidence="2" type="ORF">GX533_01385</name>
</gene>
<evidence type="ECO:0000313" key="2">
    <source>
        <dbReference type="EMBL" id="HHX99323.1"/>
    </source>
</evidence>
<name>A0A832QDG5_9BACT</name>